<evidence type="ECO:0000313" key="2">
    <source>
        <dbReference type="Proteomes" id="UP001215280"/>
    </source>
</evidence>
<dbReference type="Gene3D" id="3.80.10.10">
    <property type="entry name" value="Ribonuclease Inhibitor"/>
    <property type="match status" value="1"/>
</dbReference>
<sequence>MMMHHLPAAPMSQVLPSQREDIQRPIQRWPARVVYPIITLPREITSEIFLHCLPPAPDFSSKLVFPHPSFDLDENPELKADPYPHNPRPSEAPFLLLQVCSAWRSIALVTPRLWTHLHLNLADINYFSFYPDLEEFIADWFTRAGSCPLFFSGNWSSIAASSASASLNTTLLRYAPRLRNLALQLHEQQLGELGALAAPFPLLEKLAISISFPASQLRTFPDFFCGMPRLKELYLNMVPSMFSIPWAQLTKFACGNVDNLANVFHAAPLLTDLTCSISEDSHELATDITHARLQTLCLVNRSSGHFLPRLLLPSLQTLHLKDGEELYDDLLPFLALSATSLRTFSSFGLPIAPLALDWFSAMPNLTHVTVYAPPPDFAAPFFARLDRAQDSTFLPHLHFLAFVYSSFNLTPPMLHALSSRCTGGDAVAKLHTFMQVWPTGFVRTLGKATIATLQQLVEQGMQIHVGPAEV</sequence>
<dbReference type="InterPro" id="IPR032675">
    <property type="entry name" value="LRR_dom_sf"/>
</dbReference>
<dbReference type="AlphaFoldDB" id="A0AAD7IZ95"/>
<keyword evidence="2" id="KW-1185">Reference proteome</keyword>
<name>A0AAD7IZ95_9AGAR</name>
<reference evidence="1" key="1">
    <citation type="submission" date="2023-03" db="EMBL/GenBank/DDBJ databases">
        <title>Massive genome expansion in bonnet fungi (Mycena s.s.) driven by repeated elements and novel gene families across ecological guilds.</title>
        <authorList>
            <consortium name="Lawrence Berkeley National Laboratory"/>
            <person name="Harder C.B."/>
            <person name="Miyauchi S."/>
            <person name="Viragh M."/>
            <person name="Kuo A."/>
            <person name="Thoen E."/>
            <person name="Andreopoulos B."/>
            <person name="Lu D."/>
            <person name="Skrede I."/>
            <person name="Drula E."/>
            <person name="Henrissat B."/>
            <person name="Morin E."/>
            <person name="Kohler A."/>
            <person name="Barry K."/>
            <person name="LaButti K."/>
            <person name="Morin E."/>
            <person name="Salamov A."/>
            <person name="Lipzen A."/>
            <person name="Mereny Z."/>
            <person name="Hegedus B."/>
            <person name="Baldrian P."/>
            <person name="Stursova M."/>
            <person name="Weitz H."/>
            <person name="Taylor A."/>
            <person name="Grigoriev I.V."/>
            <person name="Nagy L.G."/>
            <person name="Martin F."/>
            <person name="Kauserud H."/>
        </authorList>
    </citation>
    <scope>NUCLEOTIDE SEQUENCE</scope>
    <source>
        <strain evidence="1">CBHHK188m</strain>
    </source>
</reference>
<gene>
    <name evidence="1" type="ORF">DFH07DRAFT_826364</name>
</gene>
<evidence type="ECO:0000313" key="1">
    <source>
        <dbReference type="EMBL" id="KAJ7751548.1"/>
    </source>
</evidence>
<dbReference type="SUPFAM" id="SSF52047">
    <property type="entry name" value="RNI-like"/>
    <property type="match status" value="1"/>
</dbReference>
<proteinExistence type="predicted"/>
<comment type="caution">
    <text evidence="1">The sequence shown here is derived from an EMBL/GenBank/DDBJ whole genome shotgun (WGS) entry which is preliminary data.</text>
</comment>
<dbReference type="EMBL" id="JARJLG010000078">
    <property type="protein sequence ID" value="KAJ7751548.1"/>
    <property type="molecule type" value="Genomic_DNA"/>
</dbReference>
<accession>A0AAD7IZ95</accession>
<organism evidence="1 2">
    <name type="scientific">Mycena maculata</name>
    <dbReference type="NCBI Taxonomy" id="230809"/>
    <lineage>
        <taxon>Eukaryota</taxon>
        <taxon>Fungi</taxon>
        <taxon>Dikarya</taxon>
        <taxon>Basidiomycota</taxon>
        <taxon>Agaricomycotina</taxon>
        <taxon>Agaricomycetes</taxon>
        <taxon>Agaricomycetidae</taxon>
        <taxon>Agaricales</taxon>
        <taxon>Marasmiineae</taxon>
        <taxon>Mycenaceae</taxon>
        <taxon>Mycena</taxon>
    </lineage>
</organism>
<evidence type="ECO:0008006" key="3">
    <source>
        <dbReference type="Google" id="ProtNLM"/>
    </source>
</evidence>
<protein>
    <recommendedName>
        <fullName evidence="3">F-box domain-containing protein</fullName>
    </recommendedName>
</protein>
<dbReference type="Proteomes" id="UP001215280">
    <property type="component" value="Unassembled WGS sequence"/>
</dbReference>